<gene>
    <name evidence="2" type="ORF">KUTeg_012017</name>
</gene>
<dbReference type="Proteomes" id="UP001217089">
    <property type="component" value="Unassembled WGS sequence"/>
</dbReference>
<dbReference type="Pfam" id="PF14863">
    <property type="entry name" value="Alkyl_sulf_dimr"/>
    <property type="match status" value="1"/>
</dbReference>
<comment type="caution">
    <text evidence="2">The sequence shown here is derived from an EMBL/GenBank/DDBJ whole genome shotgun (WGS) entry which is preliminary data.</text>
</comment>
<name>A0ABQ9F2P3_TEGGR</name>
<dbReference type="Gene3D" id="3.60.15.30">
    <property type="entry name" value="Metallo-beta-lactamase domain"/>
    <property type="match status" value="1"/>
</dbReference>
<dbReference type="Gene3D" id="1.25.40.880">
    <property type="entry name" value="Alkyl sulfatase, dimerisation domain"/>
    <property type="match status" value="1"/>
</dbReference>
<dbReference type="PANTHER" id="PTHR43223">
    <property type="entry name" value="ALKYL/ARYL-SULFATASE"/>
    <property type="match status" value="1"/>
</dbReference>
<dbReference type="InterPro" id="IPR044097">
    <property type="entry name" value="Bds1/SdsA1_MBL-fold"/>
</dbReference>
<evidence type="ECO:0000313" key="3">
    <source>
        <dbReference type="Proteomes" id="UP001217089"/>
    </source>
</evidence>
<sequence length="515" mass="58523">MVIAPDGLIIVDVTETADASKEIFKEFRKISSKPVKAIVYTHYHHDHIMGAKTFVDDPENPPEIWADIKLLDTIEKFKTYAFAIRYTRATRQFGNYVPDSNGGLGNGLAIGEEGFVIPNKFVDKPTVKANVAGLDVVFMQIPGESNDQIGMWVPEWKMFFCGDTFYFAFPNLYSIRGTPMRDPKLWYSSVQKIADLKPKYLVLSHHYPVQGKAKIQEYLTNYRDAIQYVHDQALRYINKGYYPDKVVEMVKLPQNLADLPYLQQCYGTVAWSVKGVFQLFLGWFSGDPAELLPMPYSEKAKRMKELVGGVSSLVTKAKEALKSGDNQWALELSSFALELKPDNDQARQLKTKALVALGDATSLPLAINYYKTFALEVSGKIQLKFQPEYIHELVYSFRMRQFFELMPAMYIAENCSARTDIVLFKFRDTGLEVYVQLRNGVAIISDSKPEGDGVFSITFASENLFRDLVIDMADGTGWPFPFIEKVSSQIQFIAPFTMTRFTEIMHCFDCVFHSA</sequence>
<dbReference type="Pfam" id="PF00753">
    <property type="entry name" value="Lactamase_B"/>
    <property type="match status" value="1"/>
</dbReference>
<feature type="domain" description="Metallo-beta-lactamase" evidence="1">
    <location>
        <begin position="1"/>
        <end position="205"/>
    </location>
</feature>
<dbReference type="SMART" id="SM00849">
    <property type="entry name" value="Lactamase_B"/>
    <property type="match status" value="1"/>
</dbReference>
<dbReference type="InterPro" id="IPR029228">
    <property type="entry name" value="Alkyl_sulf_dimr"/>
</dbReference>
<dbReference type="CDD" id="cd07710">
    <property type="entry name" value="arylsulfatase_Sdsa1-like_MBL-fold"/>
    <property type="match status" value="1"/>
</dbReference>
<proteinExistence type="predicted"/>
<keyword evidence="3" id="KW-1185">Reference proteome</keyword>
<dbReference type="PANTHER" id="PTHR43223:SF2">
    <property type="entry name" value="METALLO-BETA-LACTAMASE DOMAIN-CONTAINING PROTEIN"/>
    <property type="match status" value="1"/>
</dbReference>
<dbReference type="SUPFAM" id="SSF56281">
    <property type="entry name" value="Metallo-hydrolase/oxidoreductase"/>
    <property type="match status" value="1"/>
</dbReference>
<protein>
    <recommendedName>
        <fullName evidence="1">Metallo-beta-lactamase domain-containing protein</fullName>
    </recommendedName>
</protein>
<dbReference type="InterPro" id="IPR038536">
    <property type="entry name" value="Alkyl/aryl-sulf_dimr_sf"/>
</dbReference>
<accession>A0ABQ9F2P3</accession>
<organism evidence="2 3">
    <name type="scientific">Tegillarca granosa</name>
    <name type="common">Malaysian cockle</name>
    <name type="synonym">Anadara granosa</name>
    <dbReference type="NCBI Taxonomy" id="220873"/>
    <lineage>
        <taxon>Eukaryota</taxon>
        <taxon>Metazoa</taxon>
        <taxon>Spiralia</taxon>
        <taxon>Lophotrochozoa</taxon>
        <taxon>Mollusca</taxon>
        <taxon>Bivalvia</taxon>
        <taxon>Autobranchia</taxon>
        <taxon>Pteriomorphia</taxon>
        <taxon>Arcoida</taxon>
        <taxon>Arcoidea</taxon>
        <taxon>Arcidae</taxon>
        <taxon>Tegillarca</taxon>
    </lineage>
</organism>
<evidence type="ECO:0000259" key="1">
    <source>
        <dbReference type="SMART" id="SM00849"/>
    </source>
</evidence>
<dbReference type="InterPro" id="IPR036866">
    <property type="entry name" value="RibonucZ/Hydroxyglut_hydro"/>
</dbReference>
<dbReference type="InterPro" id="IPR001279">
    <property type="entry name" value="Metallo-B-lactamas"/>
</dbReference>
<dbReference type="EMBL" id="JARBDR010000640">
    <property type="protein sequence ID" value="KAJ8310152.1"/>
    <property type="molecule type" value="Genomic_DNA"/>
</dbReference>
<reference evidence="2 3" key="1">
    <citation type="submission" date="2022-12" db="EMBL/GenBank/DDBJ databases">
        <title>Chromosome-level genome of Tegillarca granosa.</title>
        <authorList>
            <person name="Kim J."/>
        </authorList>
    </citation>
    <scope>NUCLEOTIDE SEQUENCE [LARGE SCALE GENOMIC DNA]</scope>
    <source>
        <strain evidence="2">Teg-2019</strain>
        <tissue evidence="2">Adductor muscle</tissue>
    </source>
</reference>
<evidence type="ECO:0000313" key="2">
    <source>
        <dbReference type="EMBL" id="KAJ8310152.1"/>
    </source>
</evidence>
<dbReference type="InterPro" id="IPR052195">
    <property type="entry name" value="Bact_Alkyl/Aryl-Sulfatase"/>
</dbReference>